<sequence length="424" mass="44227">MTARLARLREVRKQERYIAAATRESFRAAVGERRAALRSEAVVPPAPVSDGYAAVAFEHASASLGIAHGAARAERHEIGQEAAAEAASWREGRARAEMRQACADYDRVVHGAVDRASRAAASGRREHVARVEAARSAAAENALIYTDRGGGSQRQSGAARATAQRHASENPRAKMLNLLAAALPKADGDAEERGGDVASRERLAGSPLEEEDSAGEREAATLTAAPGRELRPAAASGGGDVVLGPAWERRCCPRGYPQPAGFSSSSDASGAFPLPSSVATADGLSAGGGSEAPLDSVSSGEASLSDLLEELRRSRPHPFRTFAGDDEAELDRLMAGGVATASDDFDFLDADDPLRPLSPDTAAMLGLQPGCGLLEATAPLLPSRPCSLLESAPRGARLRREAGDSTRGADITEDVQRWLGALAL</sequence>
<dbReference type="AlphaFoldDB" id="A0A0D3K5X6"/>
<dbReference type="HOGENOM" id="CLU_648023_0_0_1"/>
<dbReference type="KEGG" id="ehx:EMIHUDRAFT_203311"/>
<accession>A0A0D3K5X6</accession>
<reference evidence="2" key="2">
    <citation type="submission" date="2024-10" db="UniProtKB">
        <authorList>
            <consortium name="EnsemblProtists"/>
        </authorList>
    </citation>
    <scope>IDENTIFICATION</scope>
</reference>
<protein>
    <submittedName>
        <fullName evidence="2">Uncharacterized protein</fullName>
    </submittedName>
</protein>
<feature type="region of interest" description="Disordered" evidence="1">
    <location>
        <begin position="185"/>
        <end position="239"/>
    </location>
</feature>
<evidence type="ECO:0000256" key="1">
    <source>
        <dbReference type="SAM" id="MobiDB-lite"/>
    </source>
</evidence>
<dbReference type="Proteomes" id="UP000013827">
    <property type="component" value="Unassembled WGS sequence"/>
</dbReference>
<name>A0A0D3K5X6_EMIH1</name>
<dbReference type="RefSeq" id="XP_005783590.1">
    <property type="nucleotide sequence ID" value="XM_005783533.1"/>
</dbReference>
<dbReference type="GeneID" id="17276434"/>
<keyword evidence="3" id="KW-1185">Reference proteome</keyword>
<evidence type="ECO:0000313" key="3">
    <source>
        <dbReference type="Proteomes" id="UP000013827"/>
    </source>
</evidence>
<dbReference type="EnsemblProtists" id="EOD31161">
    <property type="protein sequence ID" value="EOD31161"/>
    <property type="gene ID" value="EMIHUDRAFT_203311"/>
</dbReference>
<proteinExistence type="predicted"/>
<reference evidence="3" key="1">
    <citation type="journal article" date="2013" name="Nature">
        <title>Pan genome of the phytoplankton Emiliania underpins its global distribution.</title>
        <authorList>
            <person name="Read B.A."/>
            <person name="Kegel J."/>
            <person name="Klute M.J."/>
            <person name="Kuo A."/>
            <person name="Lefebvre S.C."/>
            <person name="Maumus F."/>
            <person name="Mayer C."/>
            <person name="Miller J."/>
            <person name="Monier A."/>
            <person name="Salamov A."/>
            <person name="Young J."/>
            <person name="Aguilar M."/>
            <person name="Claverie J.M."/>
            <person name="Frickenhaus S."/>
            <person name="Gonzalez K."/>
            <person name="Herman E.K."/>
            <person name="Lin Y.C."/>
            <person name="Napier J."/>
            <person name="Ogata H."/>
            <person name="Sarno A.F."/>
            <person name="Shmutz J."/>
            <person name="Schroeder D."/>
            <person name="de Vargas C."/>
            <person name="Verret F."/>
            <person name="von Dassow P."/>
            <person name="Valentin K."/>
            <person name="Van de Peer Y."/>
            <person name="Wheeler G."/>
            <person name="Dacks J.B."/>
            <person name="Delwiche C.F."/>
            <person name="Dyhrman S.T."/>
            <person name="Glockner G."/>
            <person name="John U."/>
            <person name="Richards T."/>
            <person name="Worden A.Z."/>
            <person name="Zhang X."/>
            <person name="Grigoriev I.V."/>
            <person name="Allen A.E."/>
            <person name="Bidle K."/>
            <person name="Borodovsky M."/>
            <person name="Bowler C."/>
            <person name="Brownlee C."/>
            <person name="Cock J.M."/>
            <person name="Elias M."/>
            <person name="Gladyshev V.N."/>
            <person name="Groth M."/>
            <person name="Guda C."/>
            <person name="Hadaegh A."/>
            <person name="Iglesias-Rodriguez M.D."/>
            <person name="Jenkins J."/>
            <person name="Jones B.M."/>
            <person name="Lawson T."/>
            <person name="Leese F."/>
            <person name="Lindquist E."/>
            <person name="Lobanov A."/>
            <person name="Lomsadze A."/>
            <person name="Malik S.B."/>
            <person name="Marsh M.E."/>
            <person name="Mackinder L."/>
            <person name="Mock T."/>
            <person name="Mueller-Roeber B."/>
            <person name="Pagarete A."/>
            <person name="Parker M."/>
            <person name="Probert I."/>
            <person name="Quesneville H."/>
            <person name="Raines C."/>
            <person name="Rensing S.A."/>
            <person name="Riano-Pachon D.M."/>
            <person name="Richier S."/>
            <person name="Rokitta S."/>
            <person name="Shiraiwa Y."/>
            <person name="Soanes D.M."/>
            <person name="van der Giezen M."/>
            <person name="Wahlund T.M."/>
            <person name="Williams B."/>
            <person name="Wilson W."/>
            <person name="Wolfe G."/>
            <person name="Wurch L.L."/>
        </authorList>
    </citation>
    <scope>NUCLEOTIDE SEQUENCE</scope>
</reference>
<organism evidence="2 3">
    <name type="scientific">Emiliania huxleyi (strain CCMP1516)</name>
    <dbReference type="NCBI Taxonomy" id="280463"/>
    <lineage>
        <taxon>Eukaryota</taxon>
        <taxon>Haptista</taxon>
        <taxon>Haptophyta</taxon>
        <taxon>Prymnesiophyceae</taxon>
        <taxon>Isochrysidales</taxon>
        <taxon>Noelaerhabdaceae</taxon>
        <taxon>Emiliania</taxon>
    </lineage>
</organism>
<feature type="region of interest" description="Disordered" evidence="1">
    <location>
        <begin position="145"/>
        <end position="171"/>
    </location>
</feature>
<evidence type="ECO:0000313" key="2">
    <source>
        <dbReference type="EnsemblProtists" id="EOD31161"/>
    </source>
</evidence>
<dbReference type="PaxDb" id="2903-EOD31161"/>
<feature type="compositionally biased region" description="Basic and acidic residues" evidence="1">
    <location>
        <begin position="186"/>
        <end position="203"/>
    </location>
</feature>